<dbReference type="InterPro" id="IPR035969">
    <property type="entry name" value="Rab-GAP_TBC_sf"/>
</dbReference>
<dbReference type="OrthoDB" id="10264062at2759"/>
<evidence type="ECO:0000313" key="1">
    <source>
        <dbReference type="EMBL" id="VEN48250.1"/>
    </source>
</evidence>
<reference evidence="1 2" key="1">
    <citation type="submission" date="2019-01" db="EMBL/GenBank/DDBJ databases">
        <authorList>
            <person name="Sayadi A."/>
        </authorList>
    </citation>
    <scope>NUCLEOTIDE SEQUENCE [LARGE SCALE GENOMIC DNA]</scope>
</reference>
<name>A0A653CM88_CALMS</name>
<gene>
    <name evidence="1" type="ORF">CALMAC_LOCUS9763</name>
</gene>
<organism evidence="1 2">
    <name type="scientific">Callosobruchus maculatus</name>
    <name type="common">Southern cowpea weevil</name>
    <name type="synonym">Pulse bruchid</name>
    <dbReference type="NCBI Taxonomy" id="64391"/>
    <lineage>
        <taxon>Eukaryota</taxon>
        <taxon>Metazoa</taxon>
        <taxon>Ecdysozoa</taxon>
        <taxon>Arthropoda</taxon>
        <taxon>Hexapoda</taxon>
        <taxon>Insecta</taxon>
        <taxon>Pterygota</taxon>
        <taxon>Neoptera</taxon>
        <taxon>Endopterygota</taxon>
        <taxon>Coleoptera</taxon>
        <taxon>Polyphaga</taxon>
        <taxon>Cucujiformia</taxon>
        <taxon>Chrysomeloidea</taxon>
        <taxon>Chrysomelidae</taxon>
        <taxon>Bruchinae</taxon>
        <taxon>Bruchini</taxon>
        <taxon>Callosobruchus</taxon>
    </lineage>
</organism>
<sequence>MNNRSDEVFLWENPLLPKDTIKTPDEVFGTFTKEPSKDTREDVGLPISNSGPVLPNNALTAVTATSTSHMTNSCEEVTESIKTSTHLPPPNEFGGGNPFLMFLCITLLMQHRDHIISKAMDYNEMAMHFDKMVRKHNVVRVLNQARQMYARYIKQHTVAHQKGNRIEDC</sequence>
<dbReference type="EMBL" id="CAACVG010008051">
    <property type="protein sequence ID" value="VEN48250.1"/>
    <property type="molecule type" value="Genomic_DNA"/>
</dbReference>
<proteinExistence type="predicted"/>
<dbReference type="Gene3D" id="1.10.472.80">
    <property type="entry name" value="Ypt/Rab-GAP domain of gyp1p, domain 3"/>
    <property type="match status" value="1"/>
</dbReference>
<dbReference type="SUPFAM" id="SSF47923">
    <property type="entry name" value="Ypt/Rab-GAP domain of gyp1p"/>
    <property type="match status" value="1"/>
</dbReference>
<evidence type="ECO:0008006" key="3">
    <source>
        <dbReference type="Google" id="ProtNLM"/>
    </source>
</evidence>
<keyword evidence="2" id="KW-1185">Reference proteome</keyword>
<dbReference type="AlphaFoldDB" id="A0A653CM88"/>
<protein>
    <recommendedName>
        <fullName evidence="3">TBC1 domain family member 25</fullName>
    </recommendedName>
</protein>
<accession>A0A653CM88</accession>
<evidence type="ECO:0000313" key="2">
    <source>
        <dbReference type="Proteomes" id="UP000410492"/>
    </source>
</evidence>
<dbReference type="Proteomes" id="UP000410492">
    <property type="component" value="Unassembled WGS sequence"/>
</dbReference>